<keyword evidence="2" id="KW-1185">Reference proteome</keyword>
<reference evidence="1 2" key="1">
    <citation type="submission" date="2015-11" db="EMBL/GenBank/DDBJ databases">
        <title>Draft Genome Sequence of the Strain BR 10303 (Bradyrhizobium sp.) isolated from nodules of Centrolobium paraense.</title>
        <authorList>
            <person name="Zelli J.E."/>
            <person name="Simoes-Araujo J.L."/>
            <person name="Barauna A.C."/>
            <person name="Silva K."/>
        </authorList>
    </citation>
    <scope>NUCLEOTIDE SEQUENCE [LARGE SCALE GENOMIC DNA]</scope>
    <source>
        <strain evidence="1 2">BR 10303</strain>
    </source>
</reference>
<evidence type="ECO:0000313" key="2">
    <source>
        <dbReference type="Proteomes" id="UP000057737"/>
    </source>
</evidence>
<proteinExistence type="predicted"/>
<evidence type="ECO:0000313" key="1">
    <source>
        <dbReference type="EMBL" id="KWV47792.1"/>
    </source>
</evidence>
<protein>
    <submittedName>
        <fullName evidence="1">Uncharacterized protein</fullName>
    </submittedName>
</protein>
<organism evidence="1 2">
    <name type="scientific">Bradyrhizobium macuxiense</name>
    <dbReference type="NCBI Taxonomy" id="1755647"/>
    <lineage>
        <taxon>Bacteria</taxon>
        <taxon>Pseudomonadati</taxon>
        <taxon>Pseudomonadota</taxon>
        <taxon>Alphaproteobacteria</taxon>
        <taxon>Hyphomicrobiales</taxon>
        <taxon>Nitrobacteraceae</taxon>
        <taxon>Bradyrhizobium</taxon>
    </lineage>
</organism>
<sequence>MVMANLLLDFVQMALVVSSPAAPATAREWQPPVEQVRMVCDQDCHCWRTRYHERRPMLAGRPDLACPPAARRPVGYYDGHYRAGPATGVDFDSRYPVREFAFPF</sequence>
<dbReference type="Proteomes" id="UP000057737">
    <property type="component" value="Unassembled WGS sequence"/>
</dbReference>
<dbReference type="AlphaFoldDB" id="A0A120FIN2"/>
<accession>A0A120FIN2</accession>
<comment type="caution">
    <text evidence="1">The sequence shown here is derived from an EMBL/GenBank/DDBJ whole genome shotgun (WGS) entry which is preliminary data.</text>
</comment>
<name>A0A120FIN2_9BRAD</name>
<dbReference type="EMBL" id="LNCU01000112">
    <property type="protein sequence ID" value="KWV47792.1"/>
    <property type="molecule type" value="Genomic_DNA"/>
</dbReference>
<gene>
    <name evidence="1" type="ORF">AS156_19345</name>
</gene>